<dbReference type="InterPro" id="IPR007351">
    <property type="entry name" value="YjbR"/>
</dbReference>
<dbReference type="RefSeq" id="WP_168884950.1">
    <property type="nucleotide sequence ID" value="NZ_JABAIL010000010.1"/>
</dbReference>
<comment type="caution">
    <text evidence="1">The sequence shown here is derived from an EMBL/GenBank/DDBJ whole genome shotgun (WGS) entry which is preliminary data.</text>
</comment>
<protein>
    <submittedName>
        <fullName evidence="1">MmcQ/YjbR family DNA-binding protein</fullName>
    </submittedName>
</protein>
<dbReference type="SUPFAM" id="SSF142906">
    <property type="entry name" value="YjbR-like"/>
    <property type="match status" value="1"/>
</dbReference>
<dbReference type="Gene3D" id="3.90.1150.30">
    <property type="match status" value="1"/>
</dbReference>
<dbReference type="Proteomes" id="UP000585050">
    <property type="component" value="Unassembled WGS sequence"/>
</dbReference>
<reference evidence="1 2" key="1">
    <citation type="submission" date="2020-04" db="EMBL/GenBank/DDBJ databases">
        <title>Flammeovirga sp. SR4, a novel species isolated from seawater.</title>
        <authorList>
            <person name="Wang X."/>
        </authorList>
    </citation>
    <scope>NUCLEOTIDE SEQUENCE [LARGE SCALE GENOMIC DNA]</scope>
    <source>
        <strain evidence="1 2">SR4</strain>
    </source>
</reference>
<evidence type="ECO:0000313" key="2">
    <source>
        <dbReference type="Proteomes" id="UP000585050"/>
    </source>
</evidence>
<dbReference type="InterPro" id="IPR038056">
    <property type="entry name" value="YjbR-like_sf"/>
</dbReference>
<keyword evidence="1" id="KW-0238">DNA-binding</keyword>
<dbReference type="PANTHER" id="PTHR35145">
    <property type="entry name" value="CYTOPLASMIC PROTEIN-RELATED"/>
    <property type="match status" value="1"/>
</dbReference>
<dbReference type="PANTHER" id="PTHR35145:SF1">
    <property type="entry name" value="CYTOPLASMIC PROTEIN"/>
    <property type="match status" value="1"/>
</dbReference>
<proteinExistence type="predicted"/>
<evidence type="ECO:0000313" key="1">
    <source>
        <dbReference type="EMBL" id="NLR94239.1"/>
    </source>
</evidence>
<keyword evidence="2" id="KW-1185">Reference proteome</keyword>
<dbReference type="AlphaFoldDB" id="A0A7X8SPY9"/>
<accession>A0A7X8SPY9</accession>
<sequence>MNIEDFRNYCLNKKGVTEGFLFDETTLVFKVGEKVFTITNIEMFESINVKCDPELAIELRERYTSVLPGYHMNKKHWNTIVVNSDMDDSEVKKWVDHSYQLVFDKLPKKIKDVLVD</sequence>
<dbReference type="GO" id="GO:0003677">
    <property type="term" value="F:DNA binding"/>
    <property type="evidence" value="ECO:0007669"/>
    <property type="project" value="UniProtKB-KW"/>
</dbReference>
<gene>
    <name evidence="1" type="ORF">HGP29_23750</name>
</gene>
<dbReference type="InterPro" id="IPR058532">
    <property type="entry name" value="YjbR/MT2646/Rv2570-like"/>
</dbReference>
<name>A0A7X8SPY9_9BACT</name>
<dbReference type="EMBL" id="JABAIL010000010">
    <property type="protein sequence ID" value="NLR94239.1"/>
    <property type="molecule type" value="Genomic_DNA"/>
</dbReference>
<organism evidence="1 2">
    <name type="scientific">Flammeovirga agarivorans</name>
    <dbReference type="NCBI Taxonomy" id="2726742"/>
    <lineage>
        <taxon>Bacteria</taxon>
        <taxon>Pseudomonadati</taxon>
        <taxon>Bacteroidota</taxon>
        <taxon>Cytophagia</taxon>
        <taxon>Cytophagales</taxon>
        <taxon>Flammeovirgaceae</taxon>
        <taxon>Flammeovirga</taxon>
    </lineage>
</organism>
<dbReference type="Pfam" id="PF04237">
    <property type="entry name" value="YjbR"/>
    <property type="match status" value="1"/>
</dbReference>